<gene>
    <name evidence="6" type="ORF">HMPREF0620_1093</name>
</gene>
<evidence type="ECO:0000313" key="6">
    <source>
        <dbReference type="EMBL" id="EFT84088.1"/>
    </source>
</evidence>
<dbReference type="EMBL" id="AEON01000001">
    <property type="protein sequence ID" value="EFT84088.1"/>
    <property type="molecule type" value="Genomic_DNA"/>
</dbReference>
<protein>
    <recommendedName>
        <fullName evidence="5">Solute-binding protein family 3/N-terminal domain-containing protein</fullName>
    </recommendedName>
</protein>
<proteinExistence type="inferred from homology"/>
<feature type="domain" description="Solute-binding protein family 3/N-terminal" evidence="5">
    <location>
        <begin position="7"/>
        <end position="231"/>
    </location>
</feature>
<dbReference type="Pfam" id="PF00497">
    <property type="entry name" value="SBP_bac_3"/>
    <property type="match status" value="1"/>
</dbReference>
<dbReference type="eggNOG" id="COG0834">
    <property type="taxonomic scope" value="Bacteria"/>
</dbReference>
<comment type="similarity">
    <text evidence="1">Belongs to the bacterial solute-binding protein 3 family.</text>
</comment>
<organism evidence="6 7">
    <name type="scientific">Parascardovia denticolens DSM 10105 = JCM 12538</name>
    <dbReference type="NCBI Taxonomy" id="864564"/>
    <lineage>
        <taxon>Bacteria</taxon>
        <taxon>Bacillati</taxon>
        <taxon>Actinomycetota</taxon>
        <taxon>Actinomycetes</taxon>
        <taxon>Bifidobacteriales</taxon>
        <taxon>Bifidobacteriaceae</taxon>
        <taxon>Parascardovia</taxon>
    </lineage>
</organism>
<evidence type="ECO:0000256" key="3">
    <source>
        <dbReference type="ARBA" id="ARBA00022729"/>
    </source>
</evidence>
<reference evidence="6 7" key="1">
    <citation type="submission" date="2010-12" db="EMBL/GenBank/DDBJ databases">
        <authorList>
            <person name="Muzny D."/>
            <person name="Qin X."/>
            <person name="Buhay C."/>
            <person name="Dugan-Rocha S."/>
            <person name="Ding Y."/>
            <person name="Chen G."/>
            <person name="Hawes A."/>
            <person name="Holder M."/>
            <person name="Jhangiani S."/>
            <person name="Johnson A."/>
            <person name="Khan Z."/>
            <person name="Li Z."/>
            <person name="Liu W."/>
            <person name="Liu X."/>
            <person name="Perez L."/>
            <person name="Shen H."/>
            <person name="Wang Q."/>
            <person name="Watt J."/>
            <person name="Xi L."/>
            <person name="Xin Y."/>
            <person name="Zhou J."/>
            <person name="Deng J."/>
            <person name="Jiang H."/>
            <person name="Liu Y."/>
            <person name="Qu J."/>
            <person name="Song X.-Z."/>
            <person name="Zhang L."/>
            <person name="Villasana D."/>
            <person name="Johnson A."/>
            <person name="Liu J."/>
            <person name="Liyanage D."/>
            <person name="Lorensuhewa L."/>
            <person name="Robinson T."/>
            <person name="Song A."/>
            <person name="Song B.-B."/>
            <person name="Dinh H."/>
            <person name="Thornton R."/>
            <person name="Coyle M."/>
            <person name="Francisco L."/>
            <person name="Jackson L."/>
            <person name="Javaid M."/>
            <person name="Korchina V."/>
            <person name="Kovar C."/>
            <person name="Mata R."/>
            <person name="Mathew T."/>
            <person name="Ngo R."/>
            <person name="Nguyen L."/>
            <person name="Nguyen N."/>
            <person name="Okwuonu G."/>
            <person name="Ongeri F."/>
            <person name="Pham C."/>
            <person name="Simmons D."/>
            <person name="Wilczek-Boney K."/>
            <person name="Hale W."/>
            <person name="Jakkamsetti A."/>
            <person name="Pham P."/>
            <person name="Ruth R."/>
            <person name="San Lucas F."/>
            <person name="Warren J."/>
            <person name="Zhang J."/>
            <person name="Zhao Z."/>
            <person name="Zhou C."/>
            <person name="Zhu D."/>
            <person name="Lee S."/>
            <person name="Bess C."/>
            <person name="Blankenburg K."/>
            <person name="Forbes L."/>
            <person name="Fu Q."/>
            <person name="Gubbala S."/>
            <person name="Hirani K."/>
            <person name="Jayaseelan J.C."/>
            <person name="Lara F."/>
            <person name="Munidasa M."/>
            <person name="Palculict T."/>
            <person name="Patil S."/>
            <person name="Pu L.-L."/>
            <person name="Saada N."/>
            <person name="Tang L."/>
            <person name="Weissenberger G."/>
            <person name="Zhu Y."/>
            <person name="Hemphill L."/>
            <person name="Shang Y."/>
            <person name="Youmans B."/>
            <person name="Ayvaz T."/>
            <person name="Ross M."/>
            <person name="Santibanez J."/>
            <person name="Aqrawi P."/>
            <person name="Gross S."/>
            <person name="Joshi V."/>
            <person name="Fowler G."/>
            <person name="Nazareth L."/>
            <person name="Reid J."/>
            <person name="Worley K."/>
            <person name="Petrosino J."/>
            <person name="Highlander S."/>
            <person name="Gibbs R."/>
        </authorList>
    </citation>
    <scope>NUCLEOTIDE SEQUENCE [LARGE SCALE GENOMIC DNA]</scope>
    <source>
        <strain evidence="6 7">DSM 10105</strain>
    </source>
</reference>
<evidence type="ECO:0000313" key="7">
    <source>
        <dbReference type="Proteomes" id="UP000004946"/>
    </source>
</evidence>
<dbReference type="Proteomes" id="UP000004946">
    <property type="component" value="Chromosome"/>
</dbReference>
<evidence type="ECO:0000256" key="4">
    <source>
        <dbReference type="SAM" id="MobiDB-lite"/>
    </source>
</evidence>
<evidence type="ECO:0000256" key="1">
    <source>
        <dbReference type="ARBA" id="ARBA00010333"/>
    </source>
</evidence>
<evidence type="ECO:0000256" key="2">
    <source>
        <dbReference type="ARBA" id="ARBA00022448"/>
    </source>
</evidence>
<dbReference type="PANTHER" id="PTHR30085:SF6">
    <property type="entry name" value="ABC TRANSPORTER GLUTAMINE-BINDING PROTEIN GLNH"/>
    <property type="match status" value="1"/>
</dbReference>
<feature type="region of interest" description="Disordered" evidence="4">
    <location>
        <begin position="247"/>
        <end position="272"/>
    </location>
</feature>
<dbReference type="InterPro" id="IPR001638">
    <property type="entry name" value="Solute-binding_3/MltF_N"/>
</dbReference>
<name>E6JZT4_PARDN</name>
<evidence type="ECO:0000259" key="5">
    <source>
        <dbReference type="SMART" id="SM00062"/>
    </source>
</evidence>
<dbReference type="InterPro" id="IPR051455">
    <property type="entry name" value="Bact_solute-bind_prot3"/>
</dbReference>
<dbReference type="Gene3D" id="3.40.190.10">
    <property type="entry name" value="Periplasmic binding protein-like II"/>
    <property type="match status" value="2"/>
</dbReference>
<keyword evidence="3" id="KW-0732">Signal</keyword>
<keyword evidence="7" id="KW-1185">Reference proteome</keyword>
<dbReference type="PANTHER" id="PTHR30085">
    <property type="entry name" value="AMINO ACID ABC TRANSPORTER PERMEASE"/>
    <property type="match status" value="1"/>
</dbReference>
<dbReference type="SUPFAM" id="SSF53850">
    <property type="entry name" value="Periplasmic binding protein-like II"/>
    <property type="match status" value="1"/>
</dbReference>
<keyword evidence="2" id="KW-0813">Transport</keyword>
<dbReference type="GO" id="GO:0006865">
    <property type="term" value="P:amino acid transport"/>
    <property type="evidence" value="ECO:0007669"/>
    <property type="project" value="TreeGrafter"/>
</dbReference>
<dbReference type="GO" id="GO:0005576">
    <property type="term" value="C:extracellular region"/>
    <property type="evidence" value="ECO:0007669"/>
    <property type="project" value="TreeGrafter"/>
</dbReference>
<dbReference type="HOGENOM" id="CLU_825964_0_0_11"/>
<dbReference type="GO" id="GO:0030288">
    <property type="term" value="C:outer membrane-bounded periplasmic space"/>
    <property type="evidence" value="ECO:0007669"/>
    <property type="project" value="TreeGrafter"/>
</dbReference>
<comment type="caution">
    <text evidence="6">The sequence shown here is derived from an EMBL/GenBank/DDBJ whole genome shotgun (WGS) entry which is preliminary data.</text>
</comment>
<dbReference type="SMART" id="SM00062">
    <property type="entry name" value="PBPb"/>
    <property type="match status" value="1"/>
</dbReference>
<dbReference type="AlphaFoldDB" id="E6JZT4"/>
<accession>E6JZT4</accession>
<sequence>MDVSGPKITIAIPYDQPGVSYRRTETMTGFNVFVATYLARQLGYSSSQISWVEATGANQDQLFSQEKVDLIVGARQGQGDPAKREFAGPYASSSQRILVRTSDKDRYRSLASLAGKTVCLPQGELRSDLVSQLGRQGTTVVSQATYSPCMTALYSGSADAVLGSQLVLAAYSRAAGRRLTTVTGPSLAEESYGVALPAGDRRLARLVDSSLVSMVKDPSFAQAVKTYERFAGMTVKKASVQEIQDTDLRFEADSRSPQVYGQDEDKEGKAGK</sequence>